<dbReference type="SUPFAM" id="SSF48592">
    <property type="entry name" value="GroEL equatorial domain-like"/>
    <property type="match status" value="1"/>
</dbReference>
<evidence type="ECO:0000256" key="1">
    <source>
        <dbReference type="ARBA" id="ARBA00006607"/>
    </source>
</evidence>
<proteinExistence type="inferred from homology"/>
<dbReference type="Pfam" id="PF00118">
    <property type="entry name" value="Cpn60_TCP1"/>
    <property type="match status" value="1"/>
</dbReference>
<comment type="similarity">
    <text evidence="1">Belongs to the chaperonin (HSP60) family.</text>
</comment>
<name>A0A9D1VSB9_9BACT</name>
<gene>
    <name evidence="3" type="primary">groEL</name>
    <name evidence="3" type="ORF">H9982_05520</name>
</gene>
<evidence type="ECO:0000313" key="4">
    <source>
        <dbReference type="Proteomes" id="UP000824246"/>
    </source>
</evidence>
<dbReference type="Gene3D" id="1.10.560.10">
    <property type="entry name" value="GroEL-like equatorial domain"/>
    <property type="match status" value="1"/>
</dbReference>
<protein>
    <submittedName>
        <fullName evidence="3">Chaperonin GroEL</fullName>
    </submittedName>
</protein>
<keyword evidence="2" id="KW-0143">Chaperone</keyword>
<dbReference type="InterPro" id="IPR001844">
    <property type="entry name" value="Cpn60/GroEL"/>
</dbReference>
<evidence type="ECO:0000313" key="3">
    <source>
        <dbReference type="EMBL" id="HIX45660.1"/>
    </source>
</evidence>
<dbReference type="GO" id="GO:0140662">
    <property type="term" value="F:ATP-dependent protein folding chaperone"/>
    <property type="evidence" value="ECO:0007669"/>
    <property type="project" value="InterPro"/>
</dbReference>
<comment type="caution">
    <text evidence="3">The sequence shown here is derived from an EMBL/GenBank/DDBJ whole genome shotgun (WGS) entry which is preliminary data.</text>
</comment>
<dbReference type="EMBL" id="DXFB01000144">
    <property type="protein sequence ID" value="HIX45660.1"/>
    <property type="molecule type" value="Genomic_DNA"/>
</dbReference>
<reference evidence="3" key="2">
    <citation type="submission" date="2021-04" db="EMBL/GenBank/DDBJ databases">
        <authorList>
            <person name="Gilroy R."/>
        </authorList>
    </citation>
    <scope>NUCLEOTIDE SEQUENCE</scope>
    <source>
        <strain evidence="3">ChiHjej12B11-16260</strain>
    </source>
</reference>
<dbReference type="Proteomes" id="UP000824246">
    <property type="component" value="Unassembled WGS sequence"/>
</dbReference>
<accession>A0A9D1VSB9</accession>
<dbReference type="GO" id="GO:0005524">
    <property type="term" value="F:ATP binding"/>
    <property type="evidence" value="ECO:0007669"/>
    <property type="project" value="InterPro"/>
</dbReference>
<dbReference type="InterPro" id="IPR027413">
    <property type="entry name" value="GROEL-like_equatorial_sf"/>
</dbReference>
<dbReference type="PANTHER" id="PTHR45633">
    <property type="entry name" value="60 KDA HEAT SHOCK PROTEIN, MITOCHONDRIAL"/>
    <property type="match status" value="1"/>
</dbReference>
<reference evidence="3" key="1">
    <citation type="journal article" date="2021" name="PeerJ">
        <title>Extensive microbial diversity within the chicken gut microbiome revealed by metagenomics and culture.</title>
        <authorList>
            <person name="Gilroy R."/>
            <person name="Ravi A."/>
            <person name="Getino M."/>
            <person name="Pursley I."/>
            <person name="Horton D.L."/>
            <person name="Alikhan N.F."/>
            <person name="Baker D."/>
            <person name="Gharbi K."/>
            <person name="Hall N."/>
            <person name="Watson M."/>
            <person name="Adriaenssens E.M."/>
            <person name="Foster-Nyarko E."/>
            <person name="Jarju S."/>
            <person name="Secka A."/>
            <person name="Antonio M."/>
            <person name="Oren A."/>
            <person name="Chaudhuri R.R."/>
            <person name="La Ragione R."/>
            <person name="Hildebrand F."/>
            <person name="Pallen M.J."/>
        </authorList>
    </citation>
    <scope>NUCLEOTIDE SEQUENCE</scope>
    <source>
        <strain evidence="3">ChiHjej12B11-16260</strain>
    </source>
</reference>
<dbReference type="InterPro" id="IPR002423">
    <property type="entry name" value="Cpn60/GroEL/TCP-1"/>
</dbReference>
<evidence type="ECO:0000256" key="2">
    <source>
        <dbReference type="ARBA" id="ARBA00023186"/>
    </source>
</evidence>
<organism evidence="3 4">
    <name type="scientific">Candidatus Barnesiella excrementipullorum</name>
    <dbReference type="NCBI Taxonomy" id="2838479"/>
    <lineage>
        <taxon>Bacteria</taxon>
        <taxon>Pseudomonadati</taxon>
        <taxon>Bacteroidota</taxon>
        <taxon>Bacteroidia</taxon>
        <taxon>Bacteroidales</taxon>
        <taxon>Barnesiellaceae</taxon>
        <taxon>Barnesiella</taxon>
    </lineage>
</organism>
<sequence length="88" mass="9169">AGLEGAVILQKVREGKGDFGYNARTGEYENFFAAGVIDPAKVTRVALENAASIAGMFLTTECVIAEKKEENPVPAMPANGMGGMGGMM</sequence>
<dbReference type="GO" id="GO:0042026">
    <property type="term" value="P:protein refolding"/>
    <property type="evidence" value="ECO:0007669"/>
    <property type="project" value="InterPro"/>
</dbReference>
<dbReference type="AlphaFoldDB" id="A0A9D1VSB9"/>
<feature type="non-terminal residue" evidence="3">
    <location>
        <position position="1"/>
    </location>
</feature>